<dbReference type="InterPro" id="IPR005905">
    <property type="entry name" value="D_ala_D_ala"/>
</dbReference>
<dbReference type="GO" id="GO:0071555">
    <property type="term" value="P:cell wall organization"/>
    <property type="evidence" value="ECO:0007669"/>
    <property type="project" value="UniProtKB-KW"/>
</dbReference>
<comment type="subcellular location">
    <subcellularLocation>
        <location evidence="1 10">Cytoplasm</location>
    </subcellularLocation>
</comment>
<name>A0A3D8Q0Q8_9BACI</name>
<keyword evidence="8 10" id="KW-0573">Peptidoglycan synthesis</keyword>
<keyword evidence="9 10" id="KW-0961">Cell wall biogenesis/degradation</keyword>
<feature type="active site" evidence="11">
    <location>
        <position position="13"/>
    </location>
</feature>
<dbReference type="GO" id="GO:0046872">
    <property type="term" value="F:metal ion binding"/>
    <property type="evidence" value="ECO:0007669"/>
    <property type="project" value="UniProtKB-KW"/>
</dbReference>
<evidence type="ECO:0000313" key="15">
    <source>
        <dbReference type="EMBL" id="RDW22026.1"/>
    </source>
</evidence>
<evidence type="ECO:0000256" key="9">
    <source>
        <dbReference type="ARBA" id="ARBA00023316"/>
    </source>
</evidence>
<dbReference type="PANTHER" id="PTHR23132">
    <property type="entry name" value="D-ALANINE--D-ALANINE LIGASE"/>
    <property type="match status" value="1"/>
</dbReference>
<reference evidence="16" key="1">
    <citation type="submission" date="2017-11" db="EMBL/GenBank/DDBJ databases">
        <authorList>
            <person name="Zhu W."/>
        </authorList>
    </citation>
    <scope>NUCLEOTIDE SEQUENCE [LARGE SCALE GENOMIC DNA]</scope>
    <source>
        <strain evidence="16">CAU 1051</strain>
    </source>
</reference>
<feature type="binding site" evidence="12">
    <location>
        <position position="258"/>
    </location>
    <ligand>
        <name>Mg(2+)</name>
        <dbReference type="ChEBI" id="CHEBI:18420"/>
        <label>1</label>
    </ligand>
</feature>
<evidence type="ECO:0000256" key="7">
    <source>
        <dbReference type="ARBA" id="ARBA00022960"/>
    </source>
</evidence>
<dbReference type="Gene3D" id="3.30.1490.20">
    <property type="entry name" value="ATP-grasp fold, A domain"/>
    <property type="match status" value="1"/>
</dbReference>
<dbReference type="GO" id="GO:0005737">
    <property type="term" value="C:cytoplasm"/>
    <property type="evidence" value="ECO:0007669"/>
    <property type="project" value="UniProtKB-SubCell"/>
</dbReference>
<comment type="caution">
    <text evidence="15">The sequence shown here is derived from an EMBL/GenBank/DDBJ whole genome shotgun (WGS) entry which is preliminary data.</text>
</comment>
<dbReference type="PROSITE" id="PS00843">
    <property type="entry name" value="DALA_DALA_LIGASE_1"/>
    <property type="match status" value="1"/>
</dbReference>
<evidence type="ECO:0000256" key="4">
    <source>
        <dbReference type="ARBA" id="ARBA00022598"/>
    </source>
</evidence>
<comment type="pathway">
    <text evidence="10">Cell wall biogenesis; peptidoglycan biosynthesis.</text>
</comment>
<feature type="binding site" evidence="12">
    <location>
        <position position="271"/>
    </location>
    <ligand>
        <name>Mg(2+)</name>
        <dbReference type="ChEBI" id="CHEBI:18420"/>
        <label>2</label>
    </ligand>
</feature>
<keyword evidence="16" id="KW-1185">Reference proteome</keyword>
<feature type="active site" evidence="11">
    <location>
        <position position="147"/>
    </location>
</feature>
<comment type="function">
    <text evidence="10">Cell wall formation.</text>
</comment>
<dbReference type="EC" id="6.3.2.4" evidence="10"/>
<dbReference type="PROSITE" id="PS50975">
    <property type="entry name" value="ATP_GRASP"/>
    <property type="match status" value="1"/>
</dbReference>
<evidence type="ECO:0000256" key="11">
    <source>
        <dbReference type="PIRSR" id="PIRSR039102-1"/>
    </source>
</evidence>
<dbReference type="NCBIfam" id="NF002378">
    <property type="entry name" value="PRK01372.1"/>
    <property type="match status" value="1"/>
</dbReference>
<keyword evidence="12" id="KW-0460">Magnesium</keyword>
<proteinExistence type="inferred from homology"/>
<dbReference type="Pfam" id="PF07478">
    <property type="entry name" value="Dala_Dala_lig_C"/>
    <property type="match status" value="1"/>
</dbReference>
<dbReference type="SUPFAM" id="SSF56059">
    <property type="entry name" value="Glutathione synthetase ATP-binding domain-like"/>
    <property type="match status" value="1"/>
</dbReference>
<protein>
    <recommendedName>
        <fullName evidence="10">D-alanine--D-alanine ligase</fullName>
        <ecNumber evidence="10">6.3.2.4</ecNumber>
    </recommendedName>
    <alternativeName>
        <fullName evidence="10">D-Ala-D-Ala ligase</fullName>
    </alternativeName>
    <alternativeName>
        <fullName evidence="10">D-alanylalanine synthetase</fullName>
    </alternativeName>
</protein>
<evidence type="ECO:0000256" key="8">
    <source>
        <dbReference type="ARBA" id="ARBA00022984"/>
    </source>
</evidence>
<dbReference type="GO" id="GO:0009252">
    <property type="term" value="P:peptidoglycan biosynthetic process"/>
    <property type="evidence" value="ECO:0007669"/>
    <property type="project" value="UniProtKB-UniRule"/>
</dbReference>
<dbReference type="GO" id="GO:0008360">
    <property type="term" value="P:regulation of cell shape"/>
    <property type="evidence" value="ECO:0007669"/>
    <property type="project" value="UniProtKB-KW"/>
</dbReference>
<comment type="similarity">
    <text evidence="2 10">Belongs to the D-alanine--D-alanine ligase family.</text>
</comment>
<organism evidence="15 16">
    <name type="scientific">Oceanobacillus chungangensis</name>
    <dbReference type="NCBI Taxonomy" id="1229152"/>
    <lineage>
        <taxon>Bacteria</taxon>
        <taxon>Bacillati</taxon>
        <taxon>Bacillota</taxon>
        <taxon>Bacilli</taxon>
        <taxon>Bacillales</taxon>
        <taxon>Bacillaceae</taxon>
        <taxon>Oceanobacillus</taxon>
    </lineage>
</organism>
<comment type="catalytic activity">
    <reaction evidence="10">
        <text>2 D-alanine + ATP = D-alanyl-D-alanine + ADP + phosphate + H(+)</text>
        <dbReference type="Rhea" id="RHEA:11224"/>
        <dbReference type="ChEBI" id="CHEBI:15378"/>
        <dbReference type="ChEBI" id="CHEBI:30616"/>
        <dbReference type="ChEBI" id="CHEBI:43474"/>
        <dbReference type="ChEBI" id="CHEBI:57416"/>
        <dbReference type="ChEBI" id="CHEBI:57822"/>
        <dbReference type="ChEBI" id="CHEBI:456216"/>
        <dbReference type="EC" id="6.3.2.4"/>
    </reaction>
</comment>
<evidence type="ECO:0000256" key="6">
    <source>
        <dbReference type="ARBA" id="ARBA00022840"/>
    </source>
</evidence>
<dbReference type="Gene3D" id="3.40.50.20">
    <property type="match status" value="1"/>
</dbReference>
<dbReference type="UniPathway" id="UPA00219"/>
<dbReference type="InterPro" id="IPR000291">
    <property type="entry name" value="D-Ala_lig_Van_CS"/>
</dbReference>
<evidence type="ECO:0000256" key="2">
    <source>
        <dbReference type="ARBA" id="ARBA00010871"/>
    </source>
</evidence>
<feature type="binding site" evidence="12">
    <location>
        <position position="271"/>
    </location>
    <ligand>
        <name>Mg(2+)</name>
        <dbReference type="ChEBI" id="CHEBI:18420"/>
        <label>1</label>
    </ligand>
</feature>
<dbReference type="OrthoDB" id="9813261at2"/>
<evidence type="ECO:0000256" key="10">
    <source>
        <dbReference type="HAMAP-Rule" id="MF_00047"/>
    </source>
</evidence>
<keyword evidence="12" id="KW-0479">Metal-binding</keyword>
<keyword evidence="12" id="KW-0464">Manganese</keyword>
<evidence type="ECO:0000256" key="12">
    <source>
        <dbReference type="PIRSR" id="PIRSR039102-3"/>
    </source>
</evidence>
<dbReference type="RefSeq" id="WP_115747860.1">
    <property type="nucleotide sequence ID" value="NZ_PIOD01000001.1"/>
</dbReference>
<dbReference type="HAMAP" id="MF_00047">
    <property type="entry name" value="Dala_Dala_lig"/>
    <property type="match status" value="1"/>
</dbReference>
<evidence type="ECO:0000256" key="1">
    <source>
        <dbReference type="ARBA" id="ARBA00004496"/>
    </source>
</evidence>
<keyword evidence="3 10" id="KW-0963">Cytoplasm</keyword>
<dbReference type="InterPro" id="IPR016185">
    <property type="entry name" value="PreATP-grasp_dom_sf"/>
</dbReference>
<dbReference type="Gene3D" id="3.30.470.20">
    <property type="entry name" value="ATP-grasp fold, B domain"/>
    <property type="match status" value="1"/>
</dbReference>
<feature type="binding site" evidence="12">
    <location>
        <position position="273"/>
    </location>
    <ligand>
        <name>Mg(2+)</name>
        <dbReference type="ChEBI" id="CHEBI:18420"/>
        <label>2</label>
    </ligand>
</feature>
<evidence type="ECO:0000259" key="14">
    <source>
        <dbReference type="PROSITE" id="PS50975"/>
    </source>
</evidence>
<dbReference type="AlphaFoldDB" id="A0A3D8Q0Q8"/>
<dbReference type="Proteomes" id="UP000256520">
    <property type="component" value="Unassembled WGS sequence"/>
</dbReference>
<gene>
    <name evidence="10" type="primary">ddl</name>
    <name evidence="15" type="ORF">CWR45_00615</name>
</gene>
<dbReference type="InterPro" id="IPR011095">
    <property type="entry name" value="Dala_Dala_lig_C"/>
</dbReference>
<evidence type="ECO:0000313" key="16">
    <source>
        <dbReference type="Proteomes" id="UP000256520"/>
    </source>
</evidence>
<evidence type="ECO:0000256" key="5">
    <source>
        <dbReference type="ARBA" id="ARBA00022741"/>
    </source>
</evidence>
<dbReference type="InterPro" id="IPR011127">
    <property type="entry name" value="Dala_Dala_lig_N"/>
</dbReference>
<keyword evidence="7 10" id="KW-0133">Cell shape</keyword>
<keyword evidence="5 13" id="KW-0547">Nucleotide-binding</keyword>
<accession>A0A3D8Q0Q8</accession>
<dbReference type="EMBL" id="PIOD01000001">
    <property type="protein sequence ID" value="RDW22026.1"/>
    <property type="molecule type" value="Genomic_DNA"/>
</dbReference>
<dbReference type="NCBIfam" id="TIGR01205">
    <property type="entry name" value="D_ala_D_alaTIGR"/>
    <property type="match status" value="1"/>
</dbReference>
<feature type="domain" description="ATP-grasp" evidence="14">
    <location>
        <begin position="99"/>
        <end position="304"/>
    </location>
</feature>
<dbReference type="PIRSF" id="PIRSF039102">
    <property type="entry name" value="Ddl/VanB"/>
    <property type="match status" value="1"/>
</dbReference>
<dbReference type="SUPFAM" id="SSF52440">
    <property type="entry name" value="PreATP-grasp domain"/>
    <property type="match status" value="1"/>
</dbReference>
<dbReference type="PANTHER" id="PTHR23132:SF23">
    <property type="entry name" value="D-ALANINE--D-ALANINE LIGASE B"/>
    <property type="match status" value="1"/>
</dbReference>
<dbReference type="InterPro" id="IPR013815">
    <property type="entry name" value="ATP_grasp_subdomain_1"/>
</dbReference>
<feature type="active site" evidence="11">
    <location>
        <position position="282"/>
    </location>
</feature>
<dbReference type="InterPro" id="IPR011761">
    <property type="entry name" value="ATP-grasp"/>
</dbReference>
<evidence type="ECO:0000256" key="3">
    <source>
        <dbReference type="ARBA" id="ARBA00022490"/>
    </source>
</evidence>
<dbReference type="GO" id="GO:0005524">
    <property type="term" value="F:ATP binding"/>
    <property type="evidence" value="ECO:0007669"/>
    <property type="project" value="UniProtKB-UniRule"/>
</dbReference>
<dbReference type="GO" id="GO:0008716">
    <property type="term" value="F:D-alanine-D-alanine ligase activity"/>
    <property type="evidence" value="ECO:0007669"/>
    <property type="project" value="UniProtKB-UniRule"/>
</dbReference>
<comment type="cofactor">
    <cofactor evidence="12">
        <name>Mg(2+)</name>
        <dbReference type="ChEBI" id="CHEBI:18420"/>
    </cofactor>
    <cofactor evidence="12">
        <name>Mn(2+)</name>
        <dbReference type="ChEBI" id="CHEBI:29035"/>
    </cofactor>
    <text evidence="12">Binds 2 magnesium or manganese ions per subunit.</text>
</comment>
<dbReference type="PROSITE" id="PS00844">
    <property type="entry name" value="DALA_DALA_LIGASE_2"/>
    <property type="match status" value="1"/>
</dbReference>
<sequence>MKIAVLYGGISGEREVSLASGNGIMNALKQKGHDVVGIDFNPYKLDEIIKLEVDLVFIGLHGKYGEDGRIQGLLDMLNIPYVGSGVLASALAMDKAKAKNIFEMNHIPVAKSNVFRLTNKMDITTIVQEIENSFTLPFVIKPNREGSTLGLSIIQDKSDITQAVQNALSSDDTILAEDFIKGRELTVPVLGEVGHEKALPIIEIIPKNAFYDYESKYAPGGSEHIVPAPMDDSLAKQIQEYAVLAHQSLGCEIYSRVDFILSENNTPIILEVNTLPGMTPTSLFPDSAKAVHMSYEEMVDTFVTLSLKNR</sequence>
<keyword evidence="6 13" id="KW-0067">ATP-binding</keyword>
<evidence type="ECO:0000256" key="13">
    <source>
        <dbReference type="PROSITE-ProRule" id="PRU00409"/>
    </source>
</evidence>
<dbReference type="Pfam" id="PF01820">
    <property type="entry name" value="Dala_Dala_lig_N"/>
    <property type="match status" value="1"/>
</dbReference>
<dbReference type="NCBIfam" id="NF002528">
    <property type="entry name" value="PRK01966.1-4"/>
    <property type="match status" value="1"/>
</dbReference>
<keyword evidence="4 10" id="KW-0436">Ligase</keyword>